<keyword evidence="1" id="KW-0812">Transmembrane</keyword>
<organism evidence="2">
    <name type="scientific">marine metagenome</name>
    <dbReference type="NCBI Taxonomy" id="408172"/>
    <lineage>
        <taxon>unclassified sequences</taxon>
        <taxon>metagenomes</taxon>
        <taxon>ecological metagenomes</taxon>
    </lineage>
</organism>
<name>A0A383D6E6_9ZZZZ</name>
<proteinExistence type="predicted"/>
<keyword evidence="1" id="KW-0472">Membrane</keyword>
<keyword evidence="1" id="KW-1133">Transmembrane helix</keyword>
<protein>
    <submittedName>
        <fullName evidence="2">Uncharacterized protein</fullName>
    </submittedName>
</protein>
<feature type="non-terminal residue" evidence="2">
    <location>
        <position position="107"/>
    </location>
</feature>
<accession>A0A383D6E6</accession>
<feature type="transmembrane region" description="Helical" evidence="1">
    <location>
        <begin position="33"/>
        <end position="51"/>
    </location>
</feature>
<dbReference type="AlphaFoldDB" id="A0A383D6E6"/>
<dbReference type="EMBL" id="UINC01214261">
    <property type="protein sequence ID" value="SVE39408.1"/>
    <property type="molecule type" value="Genomic_DNA"/>
</dbReference>
<evidence type="ECO:0000313" key="2">
    <source>
        <dbReference type="EMBL" id="SVE39408.1"/>
    </source>
</evidence>
<reference evidence="2" key="1">
    <citation type="submission" date="2018-05" db="EMBL/GenBank/DDBJ databases">
        <authorList>
            <person name="Lanie J.A."/>
            <person name="Ng W.-L."/>
            <person name="Kazmierczak K.M."/>
            <person name="Andrzejewski T.M."/>
            <person name="Davidsen T.M."/>
            <person name="Wayne K.J."/>
            <person name="Tettelin H."/>
            <person name="Glass J.I."/>
            <person name="Rusch D."/>
            <person name="Podicherti R."/>
            <person name="Tsui H.-C.T."/>
            <person name="Winkler M.E."/>
        </authorList>
    </citation>
    <scope>NUCLEOTIDE SEQUENCE</scope>
</reference>
<feature type="transmembrane region" description="Helical" evidence="1">
    <location>
        <begin position="63"/>
        <end position="80"/>
    </location>
</feature>
<gene>
    <name evidence="2" type="ORF">METZ01_LOCUS492262</name>
</gene>
<sequence>MPVAPSFKLNSLVVAILIVSSTFHFLIFRVSEAINIQLFDFLLLIFFIILLRDMLVIHVDGWIKLFALMIFFQFVHNIFFSGDLLFVIKELVQGIELLIFYFILRKF</sequence>
<evidence type="ECO:0000256" key="1">
    <source>
        <dbReference type="SAM" id="Phobius"/>
    </source>
</evidence>
<feature type="transmembrane region" description="Helical" evidence="1">
    <location>
        <begin position="7"/>
        <end position="27"/>
    </location>
</feature>